<dbReference type="Gene3D" id="3.20.80.10">
    <property type="entry name" value="Regulatory factor, effector binding domain"/>
    <property type="match status" value="1"/>
</dbReference>
<dbReference type="SUPFAM" id="SSF55136">
    <property type="entry name" value="Probable bacterial effector-binding domain"/>
    <property type="match status" value="1"/>
</dbReference>
<dbReference type="InterPro" id="IPR011256">
    <property type="entry name" value="Reg_factor_effector_dom_sf"/>
</dbReference>
<keyword evidence="1" id="KW-0472">Membrane</keyword>
<accession>A0ABU9DDD1</accession>
<keyword evidence="1" id="KW-1133">Transmembrane helix</keyword>
<sequence>MVEGSVSRRHWSGGWVGALLAFVLPLLLIAYFLGVFARPQVQVTETGPYRYAYLPFQGPYYLVNDNLQKLKKTLVLGRVPHGAALGVFYDDPRSVPEKARRARAGFILPMDAQVPAGVASDVIPRRRVVMVQVEAHPAIAPIKTYRALDEWLKTQGVAMHWPTLERYGPGQVVTLEMPF</sequence>
<dbReference type="EMBL" id="JBBPCO010000012">
    <property type="protein sequence ID" value="MEK8090478.1"/>
    <property type="molecule type" value="Genomic_DNA"/>
</dbReference>
<proteinExistence type="predicted"/>
<protein>
    <submittedName>
        <fullName evidence="3">GyrI-like domain-containing protein</fullName>
    </submittedName>
</protein>
<evidence type="ECO:0000313" key="4">
    <source>
        <dbReference type="Proteomes" id="UP001446205"/>
    </source>
</evidence>
<comment type="caution">
    <text evidence="3">The sequence shown here is derived from an EMBL/GenBank/DDBJ whole genome shotgun (WGS) entry which is preliminary data.</text>
</comment>
<dbReference type="Proteomes" id="UP001446205">
    <property type="component" value="Unassembled WGS sequence"/>
</dbReference>
<evidence type="ECO:0000259" key="2">
    <source>
        <dbReference type="Pfam" id="PF06445"/>
    </source>
</evidence>
<evidence type="ECO:0000256" key="1">
    <source>
        <dbReference type="SAM" id="Phobius"/>
    </source>
</evidence>
<gene>
    <name evidence="3" type="ORF">WOB96_11990</name>
</gene>
<dbReference type="Pfam" id="PF06445">
    <property type="entry name" value="GyrI-like"/>
    <property type="match status" value="1"/>
</dbReference>
<keyword evidence="4" id="KW-1185">Reference proteome</keyword>
<name>A0ABU9DDD1_9PROT</name>
<keyword evidence="1" id="KW-0812">Transmembrane</keyword>
<dbReference type="RefSeq" id="WP_341371534.1">
    <property type="nucleotide sequence ID" value="NZ_JBBPCO010000012.1"/>
</dbReference>
<feature type="domain" description="GyrI-like small molecule binding" evidence="2">
    <location>
        <begin position="40"/>
        <end position="167"/>
    </location>
</feature>
<organism evidence="3 4">
    <name type="scientific">Thermithiobacillus plumbiphilus</name>
    <dbReference type="NCBI Taxonomy" id="1729899"/>
    <lineage>
        <taxon>Bacteria</taxon>
        <taxon>Pseudomonadati</taxon>
        <taxon>Pseudomonadota</taxon>
        <taxon>Acidithiobacillia</taxon>
        <taxon>Acidithiobacillales</taxon>
        <taxon>Thermithiobacillaceae</taxon>
        <taxon>Thermithiobacillus</taxon>
    </lineage>
</organism>
<dbReference type="InterPro" id="IPR029442">
    <property type="entry name" value="GyrI-like"/>
</dbReference>
<evidence type="ECO:0000313" key="3">
    <source>
        <dbReference type="EMBL" id="MEK8090478.1"/>
    </source>
</evidence>
<feature type="transmembrane region" description="Helical" evidence="1">
    <location>
        <begin position="12"/>
        <end position="33"/>
    </location>
</feature>
<reference evidence="3 4" key="1">
    <citation type="submission" date="2024-04" db="EMBL/GenBank/DDBJ databases">
        <authorList>
            <person name="Abashina T."/>
            <person name="Shaikin A."/>
        </authorList>
    </citation>
    <scope>NUCLEOTIDE SEQUENCE [LARGE SCALE GENOMIC DNA]</scope>
    <source>
        <strain evidence="3 4">AAFK</strain>
    </source>
</reference>